<protein>
    <recommendedName>
        <fullName evidence="8">Arginine--tRNA ligase</fullName>
        <ecNumber evidence="8">6.1.1.19</ecNumber>
    </recommendedName>
    <alternativeName>
        <fullName evidence="8">Arginyl-tRNA synthetase</fullName>
        <shortName evidence="8">ArgRS</shortName>
    </alternativeName>
</protein>
<keyword evidence="4 8" id="KW-0067">ATP-binding</keyword>
<dbReference type="PRINTS" id="PR01038">
    <property type="entry name" value="TRNASYNTHARG"/>
</dbReference>
<dbReference type="HAMAP" id="MF_00123">
    <property type="entry name" value="Arg_tRNA_synth"/>
    <property type="match status" value="1"/>
</dbReference>
<dbReference type="InterPro" id="IPR035684">
    <property type="entry name" value="ArgRS_core"/>
</dbReference>
<evidence type="ECO:0000256" key="9">
    <source>
        <dbReference type="RuleBase" id="RU363038"/>
    </source>
</evidence>
<dbReference type="SMART" id="SM01016">
    <property type="entry name" value="Arg_tRNA_synt_N"/>
    <property type="match status" value="1"/>
</dbReference>
<accession>A0ABY8CJU1</accession>
<gene>
    <name evidence="8 12" type="primary">argS</name>
    <name evidence="12" type="ORF">SVXNc_0961</name>
</gene>
<dbReference type="SUPFAM" id="SSF47323">
    <property type="entry name" value="Anticodon-binding domain of a subclass of class I aminoacyl-tRNA synthetases"/>
    <property type="match status" value="1"/>
</dbReference>
<dbReference type="RefSeq" id="WP_347721785.1">
    <property type="nucleotide sequence ID" value="NZ_CP104395.1"/>
</dbReference>
<dbReference type="InterPro" id="IPR008909">
    <property type="entry name" value="DALR_anticod-bd"/>
</dbReference>
<dbReference type="SUPFAM" id="SSF55190">
    <property type="entry name" value="Arginyl-tRNA synthetase (ArgRS), N-terminal 'additional' domain"/>
    <property type="match status" value="1"/>
</dbReference>
<evidence type="ECO:0000256" key="1">
    <source>
        <dbReference type="ARBA" id="ARBA00005594"/>
    </source>
</evidence>
<evidence type="ECO:0000256" key="2">
    <source>
        <dbReference type="ARBA" id="ARBA00022598"/>
    </source>
</evidence>
<dbReference type="Pfam" id="PF00750">
    <property type="entry name" value="tRNA-synt_1d"/>
    <property type="match status" value="1"/>
</dbReference>
<keyword evidence="2 8" id="KW-0436">Ligase</keyword>
<dbReference type="NCBIfam" id="TIGR00456">
    <property type="entry name" value="argS"/>
    <property type="match status" value="1"/>
</dbReference>
<dbReference type="Proteomes" id="UP001218034">
    <property type="component" value="Chromosome"/>
</dbReference>
<comment type="subcellular location">
    <subcellularLocation>
        <location evidence="8">Cytoplasm</location>
    </subcellularLocation>
</comment>
<keyword evidence="6 8" id="KW-0030">Aminoacyl-tRNA synthetase</keyword>
<dbReference type="InterPro" id="IPR005148">
    <property type="entry name" value="Arg-tRNA-synth_N"/>
</dbReference>
<dbReference type="PANTHER" id="PTHR11956:SF5">
    <property type="entry name" value="ARGININE--TRNA LIGASE, CYTOPLASMIC"/>
    <property type="match status" value="1"/>
</dbReference>
<evidence type="ECO:0000259" key="11">
    <source>
        <dbReference type="SMART" id="SM01016"/>
    </source>
</evidence>
<evidence type="ECO:0000256" key="7">
    <source>
        <dbReference type="ARBA" id="ARBA00049339"/>
    </source>
</evidence>
<dbReference type="InterPro" id="IPR014729">
    <property type="entry name" value="Rossmann-like_a/b/a_fold"/>
</dbReference>
<keyword evidence="3 8" id="KW-0547">Nucleotide-binding</keyword>
<evidence type="ECO:0000256" key="6">
    <source>
        <dbReference type="ARBA" id="ARBA00023146"/>
    </source>
</evidence>
<proteinExistence type="inferred from homology"/>
<dbReference type="InterPro" id="IPR036695">
    <property type="entry name" value="Arg-tRNA-synth_N_sf"/>
</dbReference>
<keyword evidence="5 8" id="KW-0648">Protein biosynthesis</keyword>
<dbReference type="GeneID" id="90590399"/>
<dbReference type="Gene3D" id="3.40.50.620">
    <property type="entry name" value="HUPs"/>
    <property type="match status" value="1"/>
</dbReference>
<dbReference type="InterPro" id="IPR001412">
    <property type="entry name" value="aa-tRNA-synth_I_CS"/>
</dbReference>
<dbReference type="PANTHER" id="PTHR11956">
    <property type="entry name" value="ARGINYL-TRNA SYNTHETASE"/>
    <property type="match status" value="1"/>
</dbReference>
<organism evidence="12 13">
    <name type="scientific">Candidatus Nanohalococcus occultus</name>
    <dbReference type="NCBI Taxonomy" id="2978047"/>
    <lineage>
        <taxon>Archaea</taxon>
        <taxon>Candidatus Nanohalarchaeota</taxon>
        <taxon>Candidatus Nanohalarchaeota incertae sedis</taxon>
        <taxon>Candidatus Nanohalococcus</taxon>
    </lineage>
</organism>
<dbReference type="GO" id="GO:0004814">
    <property type="term" value="F:arginine-tRNA ligase activity"/>
    <property type="evidence" value="ECO:0007669"/>
    <property type="project" value="UniProtKB-EC"/>
</dbReference>
<reference evidence="12 13" key="1">
    <citation type="submission" date="2022-09" db="EMBL/GenBank/DDBJ databases">
        <title>Xylan utilization by haloarchaea-nanohaloarchaea associations.</title>
        <authorList>
            <person name="Yakimov M."/>
        </authorList>
    </citation>
    <scope>NUCLEOTIDE SEQUENCE [LARGE SCALE GENOMIC DNA]</scope>
    <source>
        <strain evidence="12 13">SVXNc</strain>
    </source>
</reference>
<keyword evidence="8" id="KW-0963">Cytoplasm</keyword>
<sequence>MKKVKQNLADELEEALGAEVNLNDIEVPDGEHGDFAYPAMKAASELGDSPRNIAEKAKDTLEELDFVEKIEIAGPGYVNFFLDKKFYAEKVFETVDSEDMGVEQKDGNALVEFSSPNLAKPMHVGHLRNNVLGDSIQRMMRFAGYDVTSENYIGDWGTKHGQVIYGYKLWGDEQKFHEAPMDHMYELYVKLNQEADEEMQETAREWSKKIEDGDNEAVELWERFRKATIEYNEVDYERMNIHFDRVTGESVVAEHAEELIEEGLEKGIFEKDDDGSVYVEFEDEDLPSTIIKRSDGSTLYLTRDLANIIKRENEGFDYNFYVVATEQNLHFKQLFAVAKQFGVEDIVSEHISYGLLHLEDGSISSSKGNIITLRDVLDEAKEKAEEVDEREIGNAEAVGQGALKYANLSVSRPKDIEFSWDRALSFEGDSGPYLQYSNVRAKSILRKTDADGELAGEFNEEEYRLVKKLGEFPEKVDNAVEARDPAKIANYLSGLSEVFNSFYHSQPVIDSEEEDRKRRVALIENFISVTDKGLDLLGIEALEEM</sequence>
<evidence type="ECO:0000256" key="8">
    <source>
        <dbReference type="HAMAP-Rule" id="MF_00123"/>
    </source>
</evidence>
<dbReference type="EMBL" id="CP104395">
    <property type="protein sequence ID" value="WEL19956.1"/>
    <property type="molecule type" value="Genomic_DNA"/>
</dbReference>
<dbReference type="InterPro" id="IPR009080">
    <property type="entry name" value="tRNAsynth_Ia_anticodon-bd"/>
</dbReference>
<dbReference type="PROSITE" id="PS00178">
    <property type="entry name" value="AA_TRNA_LIGASE_I"/>
    <property type="match status" value="1"/>
</dbReference>
<evidence type="ECO:0000259" key="10">
    <source>
        <dbReference type="SMART" id="SM00836"/>
    </source>
</evidence>
<dbReference type="Gene3D" id="3.30.1360.70">
    <property type="entry name" value="Arginyl tRNA synthetase N-terminal domain"/>
    <property type="match status" value="1"/>
</dbReference>
<dbReference type="EC" id="6.1.1.19" evidence="8"/>
<comment type="catalytic activity">
    <reaction evidence="7 8">
        <text>tRNA(Arg) + L-arginine + ATP = L-arginyl-tRNA(Arg) + AMP + diphosphate</text>
        <dbReference type="Rhea" id="RHEA:20301"/>
        <dbReference type="Rhea" id="RHEA-COMP:9658"/>
        <dbReference type="Rhea" id="RHEA-COMP:9673"/>
        <dbReference type="ChEBI" id="CHEBI:30616"/>
        <dbReference type="ChEBI" id="CHEBI:32682"/>
        <dbReference type="ChEBI" id="CHEBI:33019"/>
        <dbReference type="ChEBI" id="CHEBI:78442"/>
        <dbReference type="ChEBI" id="CHEBI:78513"/>
        <dbReference type="ChEBI" id="CHEBI:456215"/>
        <dbReference type="EC" id="6.1.1.19"/>
    </reaction>
</comment>
<comment type="similarity">
    <text evidence="1 8 9">Belongs to the class-I aminoacyl-tRNA synthetase family.</text>
</comment>
<dbReference type="SUPFAM" id="SSF52374">
    <property type="entry name" value="Nucleotidylyl transferase"/>
    <property type="match status" value="1"/>
</dbReference>
<feature type="domain" description="DALR anticodon binding" evidence="10">
    <location>
        <begin position="434"/>
        <end position="545"/>
    </location>
</feature>
<evidence type="ECO:0000256" key="5">
    <source>
        <dbReference type="ARBA" id="ARBA00022917"/>
    </source>
</evidence>
<dbReference type="SMART" id="SM00836">
    <property type="entry name" value="DALR_1"/>
    <property type="match status" value="1"/>
</dbReference>
<dbReference type="Pfam" id="PF05746">
    <property type="entry name" value="DALR_1"/>
    <property type="match status" value="1"/>
</dbReference>
<feature type="domain" description="Arginyl tRNA synthetase N-terminal" evidence="11">
    <location>
        <begin position="2"/>
        <end position="82"/>
    </location>
</feature>
<feature type="short sequence motif" description="'HIGH' region" evidence="8">
    <location>
        <begin position="116"/>
        <end position="126"/>
    </location>
</feature>
<keyword evidence="13" id="KW-1185">Reference proteome</keyword>
<evidence type="ECO:0000256" key="3">
    <source>
        <dbReference type="ARBA" id="ARBA00022741"/>
    </source>
</evidence>
<name>A0ABY8CJU1_9ARCH</name>
<evidence type="ECO:0000313" key="13">
    <source>
        <dbReference type="Proteomes" id="UP001218034"/>
    </source>
</evidence>
<dbReference type="InterPro" id="IPR001278">
    <property type="entry name" value="Arg-tRNA-ligase"/>
</dbReference>
<dbReference type="Pfam" id="PF03485">
    <property type="entry name" value="Arg_tRNA_synt_N"/>
    <property type="match status" value="1"/>
</dbReference>
<dbReference type="Gene3D" id="1.10.730.10">
    <property type="entry name" value="Isoleucyl-tRNA Synthetase, Domain 1"/>
    <property type="match status" value="1"/>
</dbReference>
<evidence type="ECO:0000256" key="4">
    <source>
        <dbReference type="ARBA" id="ARBA00022840"/>
    </source>
</evidence>
<evidence type="ECO:0000313" key="12">
    <source>
        <dbReference type="EMBL" id="WEL19956.1"/>
    </source>
</evidence>